<comment type="subcellular location">
    <subcellularLocation>
        <location evidence="1">Cell membrane</location>
        <topology evidence="1">Multi-pass membrane protein</topology>
    </subcellularLocation>
</comment>
<evidence type="ECO:0000313" key="7">
    <source>
        <dbReference type="EMBL" id="SDZ58893.1"/>
    </source>
</evidence>
<evidence type="ECO:0000256" key="1">
    <source>
        <dbReference type="ARBA" id="ARBA00004651"/>
    </source>
</evidence>
<dbReference type="PANTHER" id="PTHR33931">
    <property type="entry name" value="HOLIN-LIKE PROTEIN CIDA-RELATED"/>
    <property type="match status" value="1"/>
</dbReference>
<dbReference type="STRING" id="1244108.SAMN05444004_12611"/>
<protein>
    <submittedName>
        <fullName evidence="7">Putative effector of murein hydrolase LrgA, UPF0299 family</fullName>
    </submittedName>
</protein>
<evidence type="ECO:0000313" key="8">
    <source>
        <dbReference type="Proteomes" id="UP000198914"/>
    </source>
</evidence>
<dbReference type="Proteomes" id="UP000198914">
    <property type="component" value="Unassembled WGS sequence"/>
</dbReference>
<dbReference type="PANTHER" id="PTHR33931:SF2">
    <property type="entry name" value="HOLIN-LIKE PROTEIN CIDA"/>
    <property type="match status" value="1"/>
</dbReference>
<keyword evidence="8" id="KW-1185">Reference proteome</keyword>
<dbReference type="EMBL" id="FNPX01000026">
    <property type="protein sequence ID" value="SDZ58893.1"/>
    <property type="molecule type" value="Genomic_DNA"/>
</dbReference>
<dbReference type="GO" id="GO:0005886">
    <property type="term" value="C:plasma membrane"/>
    <property type="evidence" value="ECO:0007669"/>
    <property type="project" value="UniProtKB-SubCell"/>
</dbReference>
<evidence type="ECO:0000256" key="3">
    <source>
        <dbReference type="ARBA" id="ARBA00022692"/>
    </source>
</evidence>
<accession>A0A1H3U8U8</accession>
<proteinExistence type="predicted"/>
<keyword evidence="2" id="KW-1003">Cell membrane</keyword>
<dbReference type="GO" id="GO:0016787">
    <property type="term" value="F:hydrolase activity"/>
    <property type="evidence" value="ECO:0007669"/>
    <property type="project" value="UniProtKB-KW"/>
</dbReference>
<keyword evidence="3 6" id="KW-0812">Transmembrane</keyword>
<dbReference type="InterPro" id="IPR005538">
    <property type="entry name" value="LrgA/CidA"/>
</dbReference>
<reference evidence="8" key="1">
    <citation type="submission" date="2016-10" db="EMBL/GenBank/DDBJ databases">
        <authorList>
            <person name="Varghese N."/>
            <person name="Submissions S."/>
        </authorList>
    </citation>
    <scope>NUCLEOTIDE SEQUENCE [LARGE SCALE GENOMIC DNA]</scope>
    <source>
        <strain evidence="8">DSM 100420</strain>
    </source>
</reference>
<keyword evidence="7" id="KW-0378">Hydrolase</keyword>
<feature type="transmembrane region" description="Helical" evidence="6">
    <location>
        <begin position="84"/>
        <end position="108"/>
    </location>
</feature>
<evidence type="ECO:0000256" key="5">
    <source>
        <dbReference type="ARBA" id="ARBA00023136"/>
    </source>
</evidence>
<dbReference type="RefSeq" id="WP_092647836.1">
    <property type="nucleotide sequence ID" value="NZ_FNPX01000026.1"/>
</dbReference>
<evidence type="ECO:0000256" key="4">
    <source>
        <dbReference type="ARBA" id="ARBA00022989"/>
    </source>
</evidence>
<feature type="transmembrane region" description="Helical" evidence="6">
    <location>
        <begin position="29"/>
        <end position="47"/>
    </location>
</feature>
<dbReference type="AlphaFoldDB" id="A0A1H3U8U8"/>
<keyword evidence="5 6" id="KW-0472">Membrane</keyword>
<sequence length="117" mass="12065">MLLTLSLLLSCQLIGEVAARSLGLPIPGPVLGLVLLATALRVAPSLADSLRPTVTVILAHLSLMFVPAGVGVIGNLGILSEDWLALLVVLVSSTVLAMVVAVGTFLGVRRLTETRST</sequence>
<feature type="transmembrane region" description="Helical" evidence="6">
    <location>
        <begin position="54"/>
        <end position="78"/>
    </location>
</feature>
<dbReference type="Pfam" id="PF03788">
    <property type="entry name" value="LrgA"/>
    <property type="match status" value="1"/>
</dbReference>
<evidence type="ECO:0000256" key="2">
    <source>
        <dbReference type="ARBA" id="ARBA00022475"/>
    </source>
</evidence>
<organism evidence="7 8">
    <name type="scientific">Jannaschia faecimaris</name>
    <dbReference type="NCBI Taxonomy" id="1244108"/>
    <lineage>
        <taxon>Bacteria</taxon>
        <taxon>Pseudomonadati</taxon>
        <taxon>Pseudomonadota</taxon>
        <taxon>Alphaproteobacteria</taxon>
        <taxon>Rhodobacterales</taxon>
        <taxon>Roseobacteraceae</taxon>
        <taxon>Jannaschia</taxon>
    </lineage>
</organism>
<gene>
    <name evidence="7" type="ORF">SAMN05444004_12611</name>
</gene>
<evidence type="ECO:0000256" key="6">
    <source>
        <dbReference type="SAM" id="Phobius"/>
    </source>
</evidence>
<name>A0A1H3U8U8_9RHOB</name>
<dbReference type="OrthoDB" id="385012at2"/>
<keyword evidence="4 6" id="KW-1133">Transmembrane helix</keyword>